<reference evidence="6 7" key="1">
    <citation type="submission" date="2021-05" db="EMBL/GenBank/DDBJ databases">
        <title>Direct Submission.</title>
        <authorList>
            <person name="Li K."/>
            <person name="Gao J."/>
        </authorList>
    </citation>
    <scope>NUCLEOTIDE SEQUENCE [LARGE SCALE GENOMIC DNA]</scope>
    <source>
        <strain evidence="6 7">Mg02</strain>
    </source>
</reference>
<dbReference type="InterPro" id="IPR036271">
    <property type="entry name" value="Tet_transcr_reg_TetR-rel_C_sf"/>
</dbReference>
<dbReference type="PANTHER" id="PTHR30055">
    <property type="entry name" value="HTH-TYPE TRANSCRIPTIONAL REGULATOR RUTR"/>
    <property type="match status" value="1"/>
</dbReference>
<dbReference type="InterPro" id="IPR009057">
    <property type="entry name" value="Homeodomain-like_sf"/>
</dbReference>
<dbReference type="InterPro" id="IPR001647">
    <property type="entry name" value="HTH_TetR"/>
</dbReference>
<dbReference type="Gene3D" id="1.10.357.10">
    <property type="entry name" value="Tetracycline Repressor, domain 2"/>
    <property type="match status" value="1"/>
</dbReference>
<evidence type="ECO:0000313" key="6">
    <source>
        <dbReference type="EMBL" id="QUX25962.1"/>
    </source>
</evidence>
<dbReference type="PANTHER" id="PTHR30055:SF148">
    <property type="entry name" value="TETR-FAMILY TRANSCRIPTIONAL REGULATOR"/>
    <property type="match status" value="1"/>
</dbReference>
<dbReference type="SUPFAM" id="SSF48498">
    <property type="entry name" value="Tetracyclin repressor-like, C-terminal domain"/>
    <property type="match status" value="1"/>
</dbReference>
<evidence type="ECO:0000256" key="3">
    <source>
        <dbReference type="ARBA" id="ARBA00023163"/>
    </source>
</evidence>
<feature type="domain" description="HTH tetR-type" evidence="4">
    <location>
        <begin position="7"/>
        <end position="49"/>
    </location>
</feature>
<protein>
    <submittedName>
        <fullName evidence="6">TetR/AcrR family transcriptional regulator</fullName>
    </submittedName>
</protein>
<dbReference type="SUPFAM" id="SSF46689">
    <property type="entry name" value="Homeodomain-like"/>
    <property type="match status" value="1"/>
</dbReference>
<proteinExistence type="predicted"/>
<gene>
    <name evidence="6" type="ORF">KGD84_14525</name>
</gene>
<dbReference type="Pfam" id="PF00440">
    <property type="entry name" value="TetR_N"/>
    <property type="match status" value="1"/>
</dbReference>
<evidence type="ECO:0000313" key="7">
    <source>
        <dbReference type="Proteomes" id="UP000676079"/>
    </source>
</evidence>
<dbReference type="Proteomes" id="UP000676079">
    <property type="component" value="Chromosome"/>
</dbReference>
<keyword evidence="7" id="KW-1185">Reference proteome</keyword>
<keyword evidence="2" id="KW-0238">DNA-binding</keyword>
<evidence type="ECO:0000256" key="1">
    <source>
        <dbReference type="ARBA" id="ARBA00023015"/>
    </source>
</evidence>
<keyword evidence="3" id="KW-0804">Transcription</keyword>
<dbReference type="Gene3D" id="1.10.10.60">
    <property type="entry name" value="Homeodomain-like"/>
    <property type="match status" value="1"/>
</dbReference>
<feature type="domain" description="Tetracyclin repressor-like C-terminal" evidence="5">
    <location>
        <begin position="63"/>
        <end position="171"/>
    </location>
</feature>
<evidence type="ECO:0000259" key="4">
    <source>
        <dbReference type="Pfam" id="PF00440"/>
    </source>
</evidence>
<dbReference type="InterPro" id="IPR050109">
    <property type="entry name" value="HTH-type_TetR-like_transc_reg"/>
</dbReference>
<name>A0ABX8BVF8_9ACTN</name>
<sequence>MLAAVRAATLAELGERGYADLSVESVARRAGVHKTTVYRRWRDRQALVVDAFEHLAATEVPAPDTGALAGDLEALARALVGLLTSPRGAVMTAMLADAARIPEIARARERVFADRVEHVRPVVERAVARGEAPPGTDPARVARALAAPVYLRLLVSGDPLDEGAAAEAVQTALAVVGRLREEYSDR</sequence>
<dbReference type="InterPro" id="IPR011075">
    <property type="entry name" value="TetR_C"/>
</dbReference>
<evidence type="ECO:0000256" key="2">
    <source>
        <dbReference type="ARBA" id="ARBA00023125"/>
    </source>
</evidence>
<keyword evidence="1" id="KW-0805">Transcription regulation</keyword>
<organism evidence="6 7">
    <name type="scientific">Nocardiopsis changdeensis</name>
    <dbReference type="NCBI Taxonomy" id="2831969"/>
    <lineage>
        <taxon>Bacteria</taxon>
        <taxon>Bacillati</taxon>
        <taxon>Actinomycetota</taxon>
        <taxon>Actinomycetes</taxon>
        <taxon>Streptosporangiales</taxon>
        <taxon>Nocardiopsidaceae</taxon>
        <taxon>Nocardiopsis</taxon>
    </lineage>
</organism>
<accession>A0ABX8BVF8</accession>
<evidence type="ECO:0000259" key="5">
    <source>
        <dbReference type="Pfam" id="PF16859"/>
    </source>
</evidence>
<dbReference type="Pfam" id="PF16859">
    <property type="entry name" value="TetR_C_11"/>
    <property type="match status" value="1"/>
</dbReference>
<dbReference type="EMBL" id="CP074133">
    <property type="protein sequence ID" value="QUX25962.1"/>
    <property type="molecule type" value="Genomic_DNA"/>
</dbReference>